<evidence type="ECO:0000313" key="5">
    <source>
        <dbReference type="EMBL" id="MBT8768534.1"/>
    </source>
</evidence>
<evidence type="ECO:0000256" key="1">
    <source>
        <dbReference type="ARBA" id="ARBA00022814"/>
    </source>
</evidence>
<dbReference type="InterPro" id="IPR036735">
    <property type="entry name" value="NGN_dom_sf"/>
</dbReference>
<dbReference type="Pfam" id="PF02357">
    <property type="entry name" value="NusG"/>
    <property type="match status" value="1"/>
</dbReference>
<proteinExistence type="predicted"/>
<organism evidence="5 6">
    <name type="scientific">Metapseudomonas boanensis</name>
    <dbReference type="NCBI Taxonomy" id="2822138"/>
    <lineage>
        <taxon>Bacteria</taxon>
        <taxon>Pseudomonadati</taxon>
        <taxon>Pseudomonadota</taxon>
        <taxon>Gammaproteobacteria</taxon>
        <taxon>Pseudomonadales</taxon>
        <taxon>Pseudomonadaceae</taxon>
        <taxon>Metapseudomonas</taxon>
    </lineage>
</organism>
<dbReference type="Proteomes" id="UP001519667">
    <property type="component" value="Unassembled WGS sequence"/>
</dbReference>
<dbReference type="Gene3D" id="3.30.70.940">
    <property type="entry name" value="NusG, N-terminal domain"/>
    <property type="match status" value="1"/>
</dbReference>
<dbReference type="InterPro" id="IPR043425">
    <property type="entry name" value="NusG-like"/>
</dbReference>
<dbReference type="InterPro" id="IPR008991">
    <property type="entry name" value="Translation_prot_SH3-like_sf"/>
</dbReference>
<evidence type="ECO:0000259" key="4">
    <source>
        <dbReference type="SMART" id="SM00738"/>
    </source>
</evidence>
<feature type="domain" description="NusG-like N-terminal" evidence="4">
    <location>
        <begin position="9"/>
        <end position="107"/>
    </location>
</feature>
<dbReference type="PANTHER" id="PTHR30265">
    <property type="entry name" value="RHO-INTERACTING TRANSCRIPTION TERMINATION FACTOR NUSG"/>
    <property type="match status" value="1"/>
</dbReference>
<sequence>MNSKMKIPEFAWYLVQCKTRQDERAREHLLRQGFGCFCPTMDVETIKRGKLRRLCQPMFPGYLFIHLHAQDNWTALRSTRGVSRIVSFAGQPCRVSDEIIRHLMQRCATAAETAVLSPGDKVHVKVGPYAEMDAIFLSIDGEERVMLLLNILNREQQVRVPLSHLVA</sequence>
<keyword evidence="2" id="KW-0805">Transcription regulation</keyword>
<dbReference type="SUPFAM" id="SSF50104">
    <property type="entry name" value="Translation proteins SH3-like domain"/>
    <property type="match status" value="1"/>
</dbReference>
<dbReference type="EMBL" id="JAGTIS010000013">
    <property type="protein sequence ID" value="MBT8768534.1"/>
    <property type="molecule type" value="Genomic_DNA"/>
</dbReference>
<evidence type="ECO:0000313" key="6">
    <source>
        <dbReference type="Proteomes" id="UP001519667"/>
    </source>
</evidence>
<reference evidence="5 6" key="1">
    <citation type="submission" date="2021-04" db="EMBL/GenBank/DDBJ databases">
        <title>Pseudomonas boanensis sp. nov., a bacterium isolated from river water used for household purposes in Boane District, Mozambique.</title>
        <authorList>
            <person name="Nicklasson M."/>
            <person name="Martin-Rodriguez A.J."/>
            <person name="Thorell K."/>
            <person name="Neves L."/>
            <person name="Mussagy A."/>
            <person name="Rydberg H.A."/>
            <person name="Hernroth B."/>
            <person name="Svensson-Stadler L."/>
            <person name="Sjoling A."/>
        </authorList>
    </citation>
    <scope>NUCLEOTIDE SEQUENCE [LARGE SCALE GENOMIC DNA]</scope>
    <source>
        <strain evidence="5 6">DB1</strain>
    </source>
</reference>
<dbReference type="InterPro" id="IPR010215">
    <property type="entry name" value="Transcription_antiterm_RfaH"/>
</dbReference>
<keyword evidence="6" id="KW-1185">Reference proteome</keyword>
<accession>A0ABS5XLF9</accession>
<protein>
    <submittedName>
        <fullName evidence="5">Transcription/translation regulatory transformer protein RfaH</fullName>
    </submittedName>
</protein>
<evidence type="ECO:0000256" key="3">
    <source>
        <dbReference type="ARBA" id="ARBA00023163"/>
    </source>
</evidence>
<evidence type="ECO:0000256" key="2">
    <source>
        <dbReference type="ARBA" id="ARBA00023015"/>
    </source>
</evidence>
<dbReference type="CDD" id="cd09892">
    <property type="entry name" value="NGN_SP_RfaH"/>
    <property type="match status" value="1"/>
</dbReference>
<dbReference type="SUPFAM" id="SSF82679">
    <property type="entry name" value="N-utilization substance G protein NusG, N-terminal domain"/>
    <property type="match status" value="1"/>
</dbReference>
<dbReference type="NCBIfam" id="NF006534">
    <property type="entry name" value="PRK09014.1"/>
    <property type="match status" value="1"/>
</dbReference>
<comment type="caution">
    <text evidence="5">The sequence shown here is derived from an EMBL/GenBank/DDBJ whole genome shotgun (WGS) entry which is preliminary data.</text>
</comment>
<dbReference type="RefSeq" id="WP_215378961.1">
    <property type="nucleotide sequence ID" value="NZ_JAGTIS010000013.1"/>
</dbReference>
<dbReference type="InterPro" id="IPR006645">
    <property type="entry name" value="NGN-like_dom"/>
</dbReference>
<gene>
    <name evidence="5" type="primary">rfaH</name>
    <name evidence="5" type="ORF">J7302_20705</name>
</gene>
<keyword evidence="1" id="KW-0889">Transcription antitermination</keyword>
<dbReference type="SMART" id="SM00738">
    <property type="entry name" value="NGN"/>
    <property type="match status" value="1"/>
</dbReference>
<name>A0ABS5XLF9_9GAMM</name>
<dbReference type="PANTHER" id="PTHR30265:SF7">
    <property type="entry name" value="TRANSCRIPTION ANTITERMINATION PROTEIN RFAH"/>
    <property type="match status" value="1"/>
</dbReference>
<keyword evidence="3" id="KW-0804">Transcription</keyword>
<dbReference type="NCBIfam" id="TIGR01955">
    <property type="entry name" value="RfaH"/>
    <property type="match status" value="1"/>
</dbReference>